<keyword evidence="6 7" id="KW-0067">ATP-binding</keyword>
<keyword evidence="4 7" id="KW-0547">Nucleotide-binding</keyword>
<organism evidence="11 12">
    <name type="scientific">Actinophytocola xanthii</name>
    <dbReference type="NCBI Taxonomy" id="1912961"/>
    <lineage>
        <taxon>Bacteria</taxon>
        <taxon>Bacillati</taxon>
        <taxon>Actinomycetota</taxon>
        <taxon>Actinomycetes</taxon>
        <taxon>Pseudonocardiales</taxon>
        <taxon>Pseudonocardiaceae</taxon>
    </lineage>
</organism>
<proteinExistence type="predicted"/>
<keyword evidence="9" id="KW-0812">Transmembrane</keyword>
<keyword evidence="9" id="KW-1133">Transmembrane helix</keyword>
<feature type="domain" description="Protein kinase" evidence="10">
    <location>
        <begin position="6"/>
        <end position="254"/>
    </location>
</feature>
<dbReference type="PROSITE" id="PS50011">
    <property type="entry name" value="PROTEIN_KINASE_DOM"/>
    <property type="match status" value="1"/>
</dbReference>
<evidence type="ECO:0000256" key="1">
    <source>
        <dbReference type="ARBA" id="ARBA00012513"/>
    </source>
</evidence>
<keyword evidence="3" id="KW-0808">Transferase</keyword>
<dbReference type="PANTHER" id="PTHR43289:SF6">
    <property type="entry name" value="SERINE_THREONINE-PROTEIN KINASE NEKL-3"/>
    <property type="match status" value="1"/>
</dbReference>
<dbReference type="InterPro" id="IPR008271">
    <property type="entry name" value="Ser/Thr_kinase_AS"/>
</dbReference>
<sequence length="489" mass="52780">MVADRYRLLTRLGQGGMGVVWRAHDELLRRDVAVKELHVRVGVDGDYQTQQILREARAAARLRHTGVVAVHDVVVADGRPLIVMELIEGPSLADLLRTEGPLSEERVAELGTRVLEALAVAHAHGVVHRDIKPANILLDGDRVVLTDFGIAAVSSDTTVSDAVLGSPEYLAPERVNGEPATPATDLWSLGVTLCAALRGESPFQRSDTQATLAAVLTFTPPRLPQAPRLWPVLSALLDKDPRQRPTAAAAASLLARAVGRPEPQDPTRPVDGPVPAAPRGRRPSRRIAVLFVVLVLVAATTVLLVLRSGGDGDRTAGPTTSTGTGPTVSAAPGFTAHSGDGFTIATPEGWFKDASGQDIFWVQDPHGAQTVLAHLEWWDQGERGGALGVLRGFEQGEFTMDFITNYRKIRLEERPAPRGLTSAELEVSYHVSDQGELDLHEMLHVVTGNGRTYILTLAAQSDDPAETERLWKDNLDVLSAIRDSFRVTE</sequence>
<reference evidence="11 12" key="1">
    <citation type="submission" date="2016-12" db="EMBL/GenBank/DDBJ databases">
        <title>The draft genome sequence of Actinophytocola sp. 11-183.</title>
        <authorList>
            <person name="Wang W."/>
            <person name="Yuan L."/>
        </authorList>
    </citation>
    <scope>NUCLEOTIDE SEQUENCE [LARGE SCALE GENOMIC DNA]</scope>
    <source>
        <strain evidence="11 12">11-183</strain>
    </source>
</reference>
<dbReference type="CDD" id="cd14014">
    <property type="entry name" value="STKc_PknB_like"/>
    <property type="match status" value="1"/>
</dbReference>
<dbReference type="GO" id="GO:0004674">
    <property type="term" value="F:protein serine/threonine kinase activity"/>
    <property type="evidence" value="ECO:0007669"/>
    <property type="project" value="UniProtKB-KW"/>
</dbReference>
<evidence type="ECO:0000313" key="12">
    <source>
        <dbReference type="Proteomes" id="UP000185596"/>
    </source>
</evidence>
<dbReference type="InterPro" id="IPR017441">
    <property type="entry name" value="Protein_kinase_ATP_BS"/>
</dbReference>
<dbReference type="PANTHER" id="PTHR43289">
    <property type="entry name" value="MITOGEN-ACTIVATED PROTEIN KINASE KINASE KINASE 20-RELATED"/>
    <property type="match status" value="1"/>
</dbReference>
<dbReference type="SMART" id="SM00220">
    <property type="entry name" value="S_TKc"/>
    <property type="match status" value="1"/>
</dbReference>
<dbReference type="Gene3D" id="1.10.510.10">
    <property type="entry name" value="Transferase(Phosphotransferase) domain 1"/>
    <property type="match status" value="1"/>
</dbReference>
<accession>A0A1Q8CVR1</accession>
<name>A0A1Q8CVR1_9PSEU</name>
<evidence type="ECO:0000313" key="11">
    <source>
        <dbReference type="EMBL" id="OLF18440.1"/>
    </source>
</evidence>
<feature type="region of interest" description="Disordered" evidence="8">
    <location>
        <begin position="308"/>
        <end position="328"/>
    </location>
</feature>
<feature type="compositionally biased region" description="Low complexity" evidence="8">
    <location>
        <begin position="315"/>
        <end position="328"/>
    </location>
</feature>
<dbReference type="Pfam" id="PF00069">
    <property type="entry name" value="Pkinase"/>
    <property type="match status" value="1"/>
</dbReference>
<evidence type="ECO:0000256" key="6">
    <source>
        <dbReference type="ARBA" id="ARBA00022840"/>
    </source>
</evidence>
<evidence type="ECO:0000256" key="5">
    <source>
        <dbReference type="ARBA" id="ARBA00022777"/>
    </source>
</evidence>
<dbReference type="EMBL" id="MSIE01000007">
    <property type="protein sequence ID" value="OLF18440.1"/>
    <property type="molecule type" value="Genomic_DNA"/>
</dbReference>
<feature type="transmembrane region" description="Helical" evidence="9">
    <location>
        <begin position="287"/>
        <end position="306"/>
    </location>
</feature>
<evidence type="ECO:0000256" key="8">
    <source>
        <dbReference type="SAM" id="MobiDB-lite"/>
    </source>
</evidence>
<keyword evidence="12" id="KW-1185">Reference proteome</keyword>
<feature type="binding site" evidence="7">
    <location>
        <position position="35"/>
    </location>
    <ligand>
        <name>ATP</name>
        <dbReference type="ChEBI" id="CHEBI:30616"/>
    </ligand>
</feature>
<evidence type="ECO:0000256" key="4">
    <source>
        <dbReference type="ARBA" id="ARBA00022741"/>
    </source>
</evidence>
<gene>
    <name evidence="11" type="ORF">BU204_05600</name>
</gene>
<dbReference type="SUPFAM" id="SSF56112">
    <property type="entry name" value="Protein kinase-like (PK-like)"/>
    <property type="match status" value="1"/>
</dbReference>
<evidence type="ECO:0000256" key="3">
    <source>
        <dbReference type="ARBA" id="ARBA00022679"/>
    </source>
</evidence>
<protein>
    <recommendedName>
        <fullName evidence="1">non-specific serine/threonine protein kinase</fullName>
        <ecNumber evidence="1">2.7.11.1</ecNumber>
    </recommendedName>
</protein>
<evidence type="ECO:0000256" key="7">
    <source>
        <dbReference type="PROSITE-ProRule" id="PRU10141"/>
    </source>
</evidence>
<evidence type="ECO:0000259" key="10">
    <source>
        <dbReference type="PROSITE" id="PS50011"/>
    </source>
</evidence>
<dbReference type="AlphaFoldDB" id="A0A1Q8CVR1"/>
<comment type="caution">
    <text evidence="11">The sequence shown here is derived from an EMBL/GenBank/DDBJ whole genome shotgun (WGS) entry which is preliminary data.</text>
</comment>
<dbReference type="GO" id="GO:0005524">
    <property type="term" value="F:ATP binding"/>
    <property type="evidence" value="ECO:0007669"/>
    <property type="project" value="UniProtKB-UniRule"/>
</dbReference>
<dbReference type="Proteomes" id="UP000185596">
    <property type="component" value="Unassembled WGS sequence"/>
</dbReference>
<keyword evidence="5" id="KW-0418">Kinase</keyword>
<dbReference type="STRING" id="1912961.BU204_05600"/>
<dbReference type="PROSITE" id="PS00107">
    <property type="entry name" value="PROTEIN_KINASE_ATP"/>
    <property type="match status" value="1"/>
</dbReference>
<keyword evidence="2" id="KW-0723">Serine/threonine-protein kinase</keyword>
<dbReference type="InterPro" id="IPR011009">
    <property type="entry name" value="Kinase-like_dom_sf"/>
</dbReference>
<dbReference type="EC" id="2.7.11.1" evidence="1"/>
<keyword evidence="9" id="KW-0472">Membrane</keyword>
<evidence type="ECO:0000256" key="2">
    <source>
        <dbReference type="ARBA" id="ARBA00022527"/>
    </source>
</evidence>
<evidence type="ECO:0000256" key="9">
    <source>
        <dbReference type="SAM" id="Phobius"/>
    </source>
</evidence>
<dbReference type="Gene3D" id="3.30.200.20">
    <property type="entry name" value="Phosphorylase Kinase, domain 1"/>
    <property type="match status" value="1"/>
</dbReference>
<feature type="region of interest" description="Disordered" evidence="8">
    <location>
        <begin position="258"/>
        <end position="280"/>
    </location>
</feature>
<dbReference type="InterPro" id="IPR000719">
    <property type="entry name" value="Prot_kinase_dom"/>
</dbReference>
<dbReference type="PROSITE" id="PS00108">
    <property type="entry name" value="PROTEIN_KINASE_ST"/>
    <property type="match status" value="1"/>
</dbReference>